<protein>
    <submittedName>
        <fullName evidence="1">Uncharacterized protein</fullName>
    </submittedName>
</protein>
<accession>A0A7R9G8F5</accession>
<dbReference type="Proteomes" id="UP000678499">
    <property type="component" value="Unassembled WGS sequence"/>
</dbReference>
<evidence type="ECO:0000313" key="2">
    <source>
        <dbReference type="Proteomes" id="UP000678499"/>
    </source>
</evidence>
<dbReference type="AlphaFoldDB" id="A0A7R9G8F5"/>
<sequence>MFRSALLPACDKNGAMFRDHFHLFRRCSLDDMLAAHRGIRSSFEQLCADRVTRKWKLLTQYLGVFSHACLVFSGVLSRKRVAAALESSAMIDKYARLFFVVSNPLKF</sequence>
<dbReference type="EMBL" id="CAJPEX010000091">
    <property type="protein sequence ID" value="CAG0913229.1"/>
    <property type="molecule type" value="Genomic_DNA"/>
</dbReference>
<keyword evidence="2" id="KW-1185">Reference proteome</keyword>
<evidence type="ECO:0000313" key="1">
    <source>
        <dbReference type="EMBL" id="CAD7273077.1"/>
    </source>
</evidence>
<proteinExistence type="predicted"/>
<organism evidence="1">
    <name type="scientific">Notodromas monacha</name>
    <dbReference type="NCBI Taxonomy" id="399045"/>
    <lineage>
        <taxon>Eukaryota</taxon>
        <taxon>Metazoa</taxon>
        <taxon>Ecdysozoa</taxon>
        <taxon>Arthropoda</taxon>
        <taxon>Crustacea</taxon>
        <taxon>Oligostraca</taxon>
        <taxon>Ostracoda</taxon>
        <taxon>Podocopa</taxon>
        <taxon>Podocopida</taxon>
        <taxon>Cypridocopina</taxon>
        <taxon>Cypridoidea</taxon>
        <taxon>Cyprididae</taxon>
        <taxon>Notodromas</taxon>
    </lineage>
</organism>
<gene>
    <name evidence="1" type="ORF">NMOB1V02_LOCUS981</name>
</gene>
<name>A0A7R9G8F5_9CRUS</name>
<reference evidence="1" key="1">
    <citation type="submission" date="2020-11" db="EMBL/GenBank/DDBJ databases">
        <authorList>
            <person name="Tran Van P."/>
        </authorList>
    </citation>
    <scope>NUCLEOTIDE SEQUENCE</scope>
</reference>
<dbReference type="EMBL" id="OA882128">
    <property type="protein sequence ID" value="CAD7273077.1"/>
    <property type="molecule type" value="Genomic_DNA"/>
</dbReference>